<dbReference type="InterPro" id="IPR056031">
    <property type="entry name" value="DUF7612"/>
</dbReference>
<feature type="region of interest" description="Disordered" evidence="1">
    <location>
        <begin position="130"/>
        <end position="711"/>
    </location>
</feature>
<evidence type="ECO:0000259" key="3">
    <source>
        <dbReference type="Pfam" id="PF24587"/>
    </source>
</evidence>
<dbReference type="Proteomes" id="UP001305779">
    <property type="component" value="Unassembled WGS sequence"/>
</dbReference>
<feature type="compositionally biased region" description="Basic and acidic residues" evidence="1">
    <location>
        <begin position="529"/>
        <end position="544"/>
    </location>
</feature>
<feature type="domain" description="DUF7611" evidence="2">
    <location>
        <begin position="863"/>
        <end position="1019"/>
    </location>
</feature>
<proteinExistence type="predicted"/>
<feature type="compositionally biased region" description="Low complexity" evidence="1">
    <location>
        <begin position="430"/>
        <end position="455"/>
    </location>
</feature>
<dbReference type="Pfam" id="PF24586">
    <property type="entry name" value="DUF7611"/>
    <property type="match status" value="1"/>
</dbReference>
<evidence type="ECO:0000259" key="5">
    <source>
        <dbReference type="Pfam" id="PF24589"/>
    </source>
</evidence>
<feature type="compositionally biased region" description="Pro residues" evidence="1">
    <location>
        <begin position="151"/>
        <end position="160"/>
    </location>
</feature>
<keyword evidence="7" id="KW-1185">Reference proteome</keyword>
<accession>A0ABR0ES48</accession>
<dbReference type="InterPro" id="IPR056033">
    <property type="entry name" value="DUF7614"/>
</dbReference>
<gene>
    <name evidence="6" type="ORF">PRZ48_005330</name>
</gene>
<dbReference type="InterPro" id="IPR056030">
    <property type="entry name" value="DUF7611"/>
</dbReference>
<sequence length="1467" mass="162868">MADDDDSASKPAKGSRFLKKSKWGKIFKEDDSGAAGRQGTFKLNEDVVDFLKPSTEKNVPKIDIAIAKRWPDAHEVRRADEASPLPQSTFTKPKRRKELTVSFVKTVPEVIGEGGDDAADPPREISRLKAMVSRSVSDRKPGAVEFGRGPRSPPIQPAREPPQRIREEEEDFVPQPIRRAQTSHNEFSPPVQRKHASPPLGGQDMHKPSLGRTPTGFSDHDMGHTTPLDTPVDRLDAVMGGFDRGTEVERPRSRDRPTVVTTFNDRRPEPAPASAHPDNFSRKPYAGLSPKDAASPVAQKRREMSANEGMMFRRASMLIQNEDQDDETSPPQSSHQQPAQITFQQPVYAAQQSNSSSVGTYQPETFSSPDSGWTPETAITPGGLNPFDDPKYTKRHSRETAPDQIPQSQPQPMRQAARPDIAPEQVPQSQPQSLRQTTRPQRSQQPSDPYQYPPRNESREQLPSSRNTSAEHRVPQISQPQPQGHQRVSSRDGNYMRAMQPPEGSLMPSRPAPPPNANQQNMRVPSDTSSRDRSRSPGMRERLFDSAAALQRLEGDKLEKPGAMFTRPNGSSTSVNTFSPSASHSRAGSRDGTSSPKLLHPTNSASQQQPPSPRYQQPQYAQSPQTQSPRSSLLGPGRPAGGVSPSGPSPKPRAGPEDYFAPPRSNPSQSGRSPAAQLRQEDAERPGSSSSNYSLGRPATSPMPPEQGNPAADAAFVDFAGRVAHMKGVFRLTAEKEIPSDRCTPHSWLRAALWWYLKGKAGLEQMLRQRRPDDRRELLTQAHVDLAKAWWILSDPLQAYDPADEQSPQSAYSDDGPEVLLKRAIVAIRAHLKPLCLSMAKNHLLPPTQSLIQGQDTRVWLEYPRFTPDAAAVLSGNARNSVLVEEATPVVDPYQMMPLSDTKDTFCYGRFPVEVFINTDESDTDRVVLPCIMTVLRGRRDYQTSLAIASQTNLVNISILPKQTDKRSLTWSDVSWKASAFGMSIRLPRGFDLSVRMQERDFRAVWNLSEYARKVEKSLRTEPDEKLVHEARLAELQYADSSNSSAFPADKLKACTALIFEKIATHTDGSGMRKVHRGYRMLVITDPGHKTLSSASHEVCGRVPLLFEYLTDSTANGQTAMVIRVREENRQCRMLLVFPDGGSRQALYDVLNGLTVGPDEAIVGRMALTSLNIEPASQTEGFSQSAHPVLRALQWQKLGVTNTLSDDPNSRLARTVESENLRIVARHATGCITDRLNLGKGELSLRLPVTDTPTVQILRDPQKDLTMSIDTRYSPQEIANGCGQLLQTIMQQQTIRTFTFATLADLHAFQASITGFTVRYDGLASNFGISRRRMVVPIYKKWEASNVRLQIVSQGAVVQIIAFMEDFSHADALCFQVKSTDTFESVKGDNKNKKWGVKLVDAKFTLPNEDNEDKLKRRFINLEGLDYAEEHDDITVGFETERDRDSFAQALPAATSVSRGITLKRRI</sequence>
<evidence type="ECO:0000313" key="7">
    <source>
        <dbReference type="Proteomes" id="UP001305779"/>
    </source>
</evidence>
<feature type="domain" description="DUF7612" evidence="3">
    <location>
        <begin position="1022"/>
        <end position="1154"/>
    </location>
</feature>
<organism evidence="6 7">
    <name type="scientific">Zasmidium cellare</name>
    <name type="common">Wine cellar mold</name>
    <name type="synonym">Racodium cellare</name>
    <dbReference type="NCBI Taxonomy" id="395010"/>
    <lineage>
        <taxon>Eukaryota</taxon>
        <taxon>Fungi</taxon>
        <taxon>Dikarya</taxon>
        <taxon>Ascomycota</taxon>
        <taxon>Pezizomycotina</taxon>
        <taxon>Dothideomycetes</taxon>
        <taxon>Dothideomycetidae</taxon>
        <taxon>Mycosphaerellales</taxon>
        <taxon>Mycosphaerellaceae</taxon>
        <taxon>Zasmidium</taxon>
    </lineage>
</organism>
<feature type="compositionally biased region" description="Low complexity" evidence="1">
    <location>
        <begin position="329"/>
        <end position="338"/>
    </location>
</feature>
<feature type="compositionally biased region" description="Low complexity" evidence="1">
    <location>
        <begin position="601"/>
        <end position="646"/>
    </location>
</feature>
<dbReference type="Pfam" id="PF24589">
    <property type="entry name" value="DUF7614"/>
    <property type="match status" value="1"/>
</dbReference>
<dbReference type="Pfam" id="PF24588">
    <property type="entry name" value="DUF7613"/>
    <property type="match status" value="1"/>
</dbReference>
<dbReference type="Pfam" id="PF24587">
    <property type="entry name" value="DUF7612"/>
    <property type="match status" value="1"/>
</dbReference>
<feature type="domain" description="DUF7613" evidence="4">
    <location>
        <begin position="1158"/>
        <end position="1314"/>
    </location>
</feature>
<reference evidence="6 7" key="1">
    <citation type="journal article" date="2023" name="G3 (Bethesda)">
        <title>A chromosome-level genome assembly of Zasmidium syzygii isolated from banana leaves.</title>
        <authorList>
            <person name="van Westerhoven A.C."/>
            <person name="Mehrabi R."/>
            <person name="Talebi R."/>
            <person name="Steentjes M.B.F."/>
            <person name="Corcolon B."/>
            <person name="Chong P.A."/>
            <person name="Kema G.H.J."/>
            <person name="Seidl M.F."/>
        </authorList>
    </citation>
    <scope>NUCLEOTIDE SEQUENCE [LARGE SCALE GENOMIC DNA]</scope>
    <source>
        <strain evidence="6 7">P124</strain>
    </source>
</reference>
<dbReference type="EMBL" id="JAXOVC010000003">
    <property type="protein sequence ID" value="KAK4504414.1"/>
    <property type="molecule type" value="Genomic_DNA"/>
</dbReference>
<feature type="compositionally biased region" description="Polar residues" evidence="1">
    <location>
        <begin position="339"/>
        <end position="371"/>
    </location>
</feature>
<dbReference type="InterPro" id="IPR056032">
    <property type="entry name" value="DUF7613"/>
</dbReference>
<feature type="domain" description="DUF7614" evidence="5">
    <location>
        <begin position="1320"/>
        <end position="1452"/>
    </location>
</feature>
<name>A0ABR0ES48_ZASCE</name>
<evidence type="ECO:0000313" key="6">
    <source>
        <dbReference type="EMBL" id="KAK4504414.1"/>
    </source>
</evidence>
<evidence type="ECO:0000259" key="2">
    <source>
        <dbReference type="Pfam" id="PF24586"/>
    </source>
</evidence>
<feature type="compositionally biased region" description="Polar residues" evidence="1">
    <location>
        <begin position="476"/>
        <end position="487"/>
    </location>
</feature>
<evidence type="ECO:0000259" key="4">
    <source>
        <dbReference type="Pfam" id="PF24588"/>
    </source>
</evidence>
<comment type="caution">
    <text evidence="6">The sequence shown here is derived from an EMBL/GenBank/DDBJ whole genome shotgun (WGS) entry which is preliminary data.</text>
</comment>
<feature type="compositionally biased region" description="Basic and acidic residues" evidence="1">
    <location>
        <begin position="244"/>
        <end position="257"/>
    </location>
</feature>
<protein>
    <submittedName>
        <fullName evidence="6">Uncharacterized protein</fullName>
    </submittedName>
</protein>
<feature type="compositionally biased region" description="Polar residues" evidence="1">
    <location>
        <begin position="568"/>
        <end position="596"/>
    </location>
</feature>
<evidence type="ECO:0000256" key="1">
    <source>
        <dbReference type="SAM" id="MobiDB-lite"/>
    </source>
</evidence>